<dbReference type="GO" id="GO:0106274">
    <property type="term" value="F:NAD+-protein-arginine ADP-ribosyltransferase activity"/>
    <property type="evidence" value="ECO:0007669"/>
    <property type="project" value="UniProtKB-EC"/>
</dbReference>
<accession>A0A498MX16</accession>
<dbReference type="GO" id="GO:0003950">
    <property type="term" value="F:NAD+ poly-ADP-ribosyltransferase activity"/>
    <property type="evidence" value="ECO:0007669"/>
    <property type="project" value="TreeGrafter"/>
</dbReference>
<dbReference type="PANTHER" id="PTHR10339">
    <property type="entry name" value="ADP-RIBOSYLTRANSFERASE"/>
    <property type="match status" value="1"/>
</dbReference>
<dbReference type="InterPro" id="IPR050999">
    <property type="entry name" value="ADP-ribosyltransferase_ARG"/>
</dbReference>
<reference evidence="8 9" key="1">
    <citation type="submission" date="2018-03" db="EMBL/GenBank/DDBJ databases">
        <title>Draft genome sequence of Rohu Carp (Labeo rohita).</title>
        <authorList>
            <person name="Das P."/>
            <person name="Kushwaha B."/>
            <person name="Joshi C.G."/>
            <person name="Kumar D."/>
            <person name="Nagpure N.S."/>
            <person name="Sahoo L."/>
            <person name="Das S.P."/>
            <person name="Bit A."/>
            <person name="Patnaik S."/>
            <person name="Meher P.K."/>
            <person name="Jayasankar P."/>
            <person name="Koringa P.G."/>
            <person name="Patel N.V."/>
            <person name="Hinsu A.T."/>
            <person name="Kumar R."/>
            <person name="Pandey M."/>
            <person name="Agarwal S."/>
            <person name="Srivastava S."/>
            <person name="Singh M."/>
            <person name="Iquebal M.A."/>
            <person name="Jaiswal S."/>
            <person name="Angadi U.B."/>
            <person name="Kumar N."/>
            <person name="Raza M."/>
            <person name="Shah T.M."/>
            <person name="Rai A."/>
            <person name="Jena J.K."/>
        </authorList>
    </citation>
    <scope>NUCLEOTIDE SEQUENCE [LARGE SCALE GENOMIC DNA]</scope>
    <source>
        <strain evidence="8">DASCIFA01</strain>
        <tissue evidence="8">Testis</tissue>
    </source>
</reference>
<keyword evidence="3 7" id="KW-0808">Transferase</keyword>
<evidence type="ECO:0000256" key="3">
    <source>
        <dbReference type="ARBA" id="ARBA00022679"/>
    </source>
</evidence>
<protein>
    <recommendedName>
        <fullName evidence="7">NAD(P)(+)--arginine ADP-ribosyltransferase</fullName>
        <ecNumber evidence="7">2.4.2.31</ecNumber>
    </recommendedName>
    <alternativeName>
        <fullName evidence="7">Mono(ADP-ribosyl)transferase</fullName>
    </alternativeName>
</protein>
<comment type="similarity">
    <text evidence="1 7">Belongs to the Arg-specific ADP-ribosyltransferase family.</text>
</comment>
<dbReference type="EC" id="2.4.2.31" evidence="7"/>
<evidence type="ECO:0000313" key="9">
    <source>
        <dbReference type="Proteomes" id="UP000290572"/>
    </source>
</evidence>
<dbReference type="EMBL" id="QBIY01012549">
    <property type="protein sequence ID" value="RXN24162.1"/>
    <property type="molecule type" value="Genomic_DNA"/>
</dbReference>
<organism evidence="8 9">
    <name type="scientific">Labeo rohita</name>
    <name type="common">Indian major carp</name>
    <name type="synonym">Cyprinus rohita</name>
    <dbReference type="NCBI Taxonomy" id="84645"/>
    <lineage>
        <taxon>Eukaryota</taxon>
        <taxon>Metazoa</taxon>
        <taxon>Chordata</taxon>
        <taxon>Craniata</taxon>
        <taxon>Vertebrata</taxon>
        <taxon>Euteleostomi</taxon>
        <taxon>Actinopterygii</taxon>
        <taxon>Neopterygii</taxon>
        <taxon>Teleostei</taxon>
        <taxon>Ostariophysi</taxon>
        <taxon>Cypriniformes</taxon>
        <taxon>Cyprinidae</taxon>
        <taxon>Labeoninae</taxon>
        <taxon>Labeonini</taxon>
        <taxon>Labeo</taxon>
    </lineage>
</organism>
<dbReference type="Gene3D" id="3.90.176.10">
    <property type="entry name" value="Toxin ADP-ribosyltransferase, Chain A, domain 1"/>
    <property type="match status" value="3"/>
</dbReference>
<gene>
    <name evidence="8" type="ORF">ROHU_006293</name>
</gene>
<feature type="signal peptide" evidence="7">
    <location>
        <begin position="1"/>
        <end position="16"/>
    </location>
</feature>
<keyword evidence="7" id="KW-0732">Signal</keyword>
<evidence type="ECO:0000256" key="1">
    <source>
        <dbReference type="ARBA" id="ARBA00009558"/>
    </source>
</evidence>
<dbReference type="GO" id="GO:0016779">
    <property type="term" value="F:nucleotidyltransferase activity"/>
    <property type="evidence" value="ECO:0007669"/>
    <property type="project" value="UniProtKB-KW"/>
</dbReference>
<evidence type="ECO:0000256" key="2">
    <source>
        <dbReference type="ARBA" id="ARBA00022676"/>
    </source>
</evidence>
<proteinExistence type="inferred from homology"/>
<sequence>MLLIIEALLLISAALGQDHRAAVEFPLDMALNSVDDQYEGCRENMTNKVETDYLQDELNKSSVFKEAWQEGVYIANYSKYPEQEEVLIPPYETFKVTAVKNRTDQPDLWCDTVYMVKSSGKKSYLNCGFCDSRSRDAFCNGADESKYSKLLHYKEVVIPPYEKFKVTAVKTRKGQKDPWCSEIKSGLITELLLMDRYFHWIWHRIQLMINITVVL</sequence>
<keyword evidence="7" id="KW-0520">NAD</keyword>
<evidence type="ECO:0000256" key="7">
    <source>
        <dbReference type="RuleBase" id="RU361228"/>
    </source>
</evidence>
<dbReference type="PANTHER" id="PTHR10339:SF27">
    <property type="entry name" value="NAD(P)(+)--ARGININE ADP-RIBOSYLTRANSFERASE"/>
    <property type="match status" value="1"/>
</dbReference>
<dbReference type="AlphaFoldDB" id="A0A498MX16"/>
<keyword evidence="9" id="KW-1185">Reference proteome</keyword>
<evidence type="ECO:0000256" key="4">
    <source>
        <dbReference type="ARBA" id="ARBA00022695"/>
    </source>
</evidence>
<name>A0A498MX16_LABRO</name>
<comment type="catalytic activity">
    <reaction evidence="6 7">
        <text>L-arginyl-[protein] + NAD(+) = N(omega)-(ADP-D-ribosyl)-L-arginyl-[protein] + nicotinamide + H(+)</text>
        <dbReference type="Rhea" id="RHEA:19149"/>
        <dbReference type="Rhea" id="RHEA-COMP:10532"/>
        <dbReference type="Rhea" id="RHEA-COMP:15087"/>
        <dbReference type="ChEBI" id="CHEBI:15378"/>
        <dbReference type="ChEBI" id="CHEBI:17154"/>
        <dbReference type="ChEBI" id="CHEBI:29965"/>
        <dbReference type="ChEBI" id="CHEBI:57540"/>
        <dbReference type="ChEBI" id="CHEBI:142554"/>
        <dbReference type="EC" id="2.4.2.31"/>
    </reaction>
</comment>
<evidence type="ECO:0000256" key="5">
    <source>
        <dbReference type="ARBA" id="ARBA00022857"/>
    </source>
</evidence>
<keyword evidence="2 7" id="KW-0328">Glycosyltransferase</keyword>
<comment type="caution">
    <text evidence="8">The sequence shown here is derived from an EMBL/GenBank/DDBJ whole genome shotgun (WGS) entry which is preliminary data.</text>
</comment>
<evidence type="ECO:0000313" key="8">
    <source>
        <dbReference type="EMBL" id="RXN24162.1"/>
    </source>
</evidence>
<keyword evidence="4" id="KW-0548">Nucleotidyltransferase</keyword>
<dbReference type="SUPFAM" id="SSF56399">
    <property type="entry name" value="ADP-ribosylation"/>
    <property type="match status" value="2"/>
</dbReference>
<evidence type="ECO:0000256" key="6">
    <source>
        <dbReference type="ARBA" id="ARBA00047597"/>
    </source>
</evidence>
<dbReference type="Pfam" id="PF01129">
    <property type="entry name" value="ART"/>
    <property type="match status" value="2"/>
</dbReference>
<feature type="chain" id="PRO_5019618260" description="NAD(P)(+)--arginine ADP-ribosyltransferase" evidence="7">
    <location>
        <begin position="17"/>
        <end position="215"/>
    </location>
</feature>
<keyword evidence="5 7" id="KW-0521">NADP</keyword>
<dbReference type="Proteomes" id="UP000290572">
    <property type="component" value="Unassembled WGS sequence"/>
</dbReference>
<dbReference type="InterPro" id="IPR000768">
    <property type="entry name" value="ART"/>
</dbReference>